<dbReference type="HOGENOM" id="CLU_061936_0_0_1"/>
<keyword evidence="2" id="KW-1185">Reference proteome</keyword>
<proteinExistence type="predicted"/>
<name>A0A0D2F3U2_9EURO</name>
<dbReference type="SUPFAM" id="SSF53448">
    <property type="entry name" value="Nucleotide-diphospho-sugar transferases"/>
    <property type="match status" value="1"/>
</dbReference>
<evidence type="ECO:0000313" key="1">
    <source>
        <dbReference type="EMBL" id="KIW62553.1"/>
    </source>
</evidence>
<reference evidence="1 2" key="1">
    <citation type="submission" date="2015-01" db="EMBL/GenBank/DDBJ databases">
        <title>The Genome Sequence of Capronia semiimmersa CBS27337.</title>
        <authorList>
            <consortium name="The Broad Institute Genomics Platform"/>
            <person name="Cuomo C."/>
            <person name="de Hoog S."/>
            <person name="Gorbushina A."/>
            <person name="Stielow B."/>
            <person name="Teixiera M."/>
            <person name="Abouelleil A."/>
            <person name="Chapman S.B."/>
            <person name="Priest M."/>
            <person name="Young S.K."/>
            <person name="Wortman J."/>
            <person name="Nusbaum C."/>
            <person name="Birren B."/>
        </authorList>
    </citation>
    <scope>NUCLEOTIDE SEQUENCE [LARGE SCALE GENOMIC DNA]</scope>
    <source>
        <strain evidence="1 2">CBS 27337</strain>
    </source>
</reference>
<gene>
    <name evidence="1" type="ORF">PV04_10718</name>
</gene>
<dbReference type="Proteomes" id="UP000054266">
    <property type="component" value="Unassembled WGS sequence"/>
</dbReference>
<accession>A0A0D2F3U2</accession>
<dbReference type="GO" id="GO:0016757">
    <property type="term" value="F:glycosyltransferase activity"/>
    <property type="evidence" value="ECO:0007669"/>
    <property type="project" value="InterPro"/>
</dbReference>
<evidence type="ECO:0008006" key="3">
    <source>
        <dbReference type="Google" id="ProtNLM"/>
    </source>
</evidence>
<dbReference type="Gene3D" id="3.90.550.20">
    <property type="match status" value="1"/>
</dbReference>
<dbReference type="EMBL" id="KN846963">
    <property type="protein sequence ID" value="KIW62553.1"/>
    <property type="molecule type" value="Genomic_DNA"/>
</dbReference>
<dbReference type="AlphaFoldDB" id="A0A0D2F3U2"/>
<organism evidence="1 2">
    <name type="scientific">Phialophora macrospora</name>
    <dbReference type="NCBI Taxonomy" id="1851006"/>
    <lineage>
        <taxon>Eukaryota</taxon>
        <taxon>Fungi</taxon>
        <taxon>Dikarya</taxon>
        <taxon>Ascomycota</taxon>
        <taxon>Pezizomycotina</taxon>
        <taxon>Eurotiomycetes</taxon>
        <taxon>Chaetothyriomycetidae</taxon>
        <taxon>Chaetothyriales</taxon>
        <taxon>Herpotrichiellaceae</taxon>
        <taxon>Phialophora</taxon>
    </lineage>
</organism>
<dbReference type="Pfam" id="PF05704">
    <property type="entry name" value="Caps_synth"/>
    <property type="match status" value="1"/>
</dbReference>
<dbReference type="InterPro" id="IPR029044">
    <property type="entry name" value="Nucleotide-diphossugar_trans"/>
</dbReference>
<dbReference type="InterPro" id="IPR008441">
    <property type="entry name" value="AfumC-like_glycosyl_Trfase"/>
</dbReference>
<evidence type="ECO:0000313" key="2">
    <source>
        <dbReference type="Proteomes" id="UP000054266"/>
    </source>
</evidence>
<protein>
    <recommendedName>
        <fullName evidence="3">Capsule polysaccharide biosynthesis protein</fullName>
    </recommendedName>
</protein>
<sequence length="400" mass="45695">MGSIPKFKIPEEFQDQLVRVQPIDTRTDEEILASLEQYTPITSEKNIWAFWDKGIRNMPGWCQRNVVDWVRICGPTWTVRILNAVPGSPTNALKYIPAELLPEAFVKGTMTGVYTGPHSSDFLRGACLYSHGGVYMDTGNILIRDLDRVCWNQLADPDSPYEVCVPIMYATVMANHFVASRKGDPFIKCWHDLFIHLWKDRQNHEGLLHHPLLAFALTLTFEESQQANFKWDFKVEPQTVMEYISQVLSWQRLCMLEDARDGFNATEYWLNKVLVYDSLQENWAAEATIGFGGPVLFNALATRLDAPEDSDEYKTAYKLVWRLLTGSTLQKITHGKNLTQTPAAGVLWEEPGNQDKDHEPGTFAELFRYGTVHFRQTRASIRHVKAEKPATMLKKGLLEP</sequence>